<evidence type="ECO:0000256" key="3">
    <source>
        <dbReference type="ARBA" id="ARBA00022676"/>
    </source>
</evidence>
<dbReference type="GO" id="GO:0050511">
    <property type="term" value="F:undecaprenyldiphospho-muramoylpentapeptide beta-N-acetylglucosaminyltransferase activity"/>
    <property type="evidence" value="ECO:0007669"/>
    <property type="project" value="InterPro"/>
</dbReference>
<dbReference type="GO" id="GO:0071555">
    <property type="term" value="P:cell wall organization"/>
    <property type="evidence" value="ECO:0007669"/>
    <property type="project" value="UniProtKB-KW"/>
</dbReference>
<keyword evidence="3" id="KW-0328">Glycosyltransferase</keyword>
<accession>A0A6J6BWK8</accession>
<dbReference type="InterPro" id="IPR007235">
    <property type="entry name" value="Glyco_trans_28_C"/>
</dbReference>
<protein>
    <submittedName>
        <fullName evidence="12">Unannotated protein</fullName>
    </submittedName>
</protein>
<keyword evidence="5" id="KW-0133">Cell shape</keyword>
<dbReference type="EMBL" id="CAEZSO010000085">
    <property type="protein sequence ID" value="CAB4543077.1"/>
    <property type="molecule type" value="Genomic_DNA"/>
</dbReference>
<evidence type="ECO:0000313" key="12">
    <source>
        <dbReference type="EMBL" id="CAB4543077.1"/>
    </source>
</evidence>
<feature type="domain" description="Glycosyl transferase family 28 C-terminal" evidence="11">
    <location>
        <begin position="194"/>
        <end position="350"/>
    </location>
</feature>
<dbReference type="GO" id="GO:0008360">
    <property type="term" value="P:regulation of cell shape"/>
    <property type="evidence" value="ECO:0007669"/>
    <property type="project" value="UniProtKB-KW"/>
</dbReference>
<dbReference type="Gene3D" id="3.40.50.2000">
    <property type="entry name" value="Glycogen Phosphorylase B"/>
    <property type="match status" value="2"/>
</dbReference>
<evidence type="ECO:0000256" key="4">
    <source>
        <dbReference type="ARBA" id="ARBA00022679"/>
    </source>
</evidence>
<evidence type="ECO:0000256" key="1">
    <source>
        <dbReference type="ARBA" id="ARBA00022475"/>
    </source>
</evidence>
<organism evidence="12">
    <name type="scientific">freshwater metagenome</name>
    <dbReference type="NCBI Taxonomy" id="449393"/>
    <lineage>
        <taxon>unclassified sequences</taxon>
        <taxon>metagenomes</taxon>
        <taxon>ecological metagenomes</taxon>
    </lineage>
</organism>
<dbReference type="NCBIfam" id="TIGR01133">
    <property type="entry name" value="murG"/>
    <property type="match status" value="1"/>
</dbReference>
<dbReference type="Pfam" id="PF03033">
    <property type="entry name" value="Glyco_transf_28"/>
    <property type="match status" value="1"/>
</dbReference>
<proteinExistence type="inferred from homology"/>
<sequence>MPALHVLLAGGGTAGHVEPALSTADALKELTATLGFDCEVTMLGTADGLEARLVPERGFDLELIPRVALPRRPSIDILTLGPRLRTCVKQTEEILTKRSIDVVVGFGGYVSVPAYLAARKANIPVVVHEANVRPGYANKLGARITTHVATGLPGTKLPHARLTGMPLRTSISSLDRAASREQARAHFGLDDRPVVLAFGGSLGAARITGAILGAQGSFGQAGLQVLLVAGSRGVEQARAQADTSVVTVVEYIDRMDLAYSAADLVVARSGAMTCAEVAAVGIPSVLVPLPIGNGEQKWNAESLTAAGAALVIADDEFNATVVRQRVVSLMSDLSRLESMGRAAKSLGRNDADRVFAQFIVDVALPELARTSGGSARDGQA</sequence>
<dbReference type="HAMAP" id="MF_00033">
    <property type="entry name" value="MurG"/>
    <property type="match status" value="1"/>
</dbReference>
<keyword evidence="8" id="KW-0131">Cell cycle</keyword>
<dbReference type="CDD" id="cd03785">
    <property type="entry name" value="GT28_MurG"/>
    <property type="match status" value="1"/>
</dbReference>
<evidence type="ECO:0000256" key="8">
    <source>
        <dbReference type="ARBA" id="ARBA00023306"/>
    </source>
</evidence>
<name>A0A6J6BWK8_9ZZZZ</name>
<keyword evidence="7" id="KW-0472">Membrane</keyword>
<dbReference type="GO" id="GO:0009252">
    <property type="term" value="P:peptidoglycan biosynthetic process"/>
    <property type="evidence" value="ECO:0007669"/>
    <property type="project" value="UniProtKB-KW"/>
</dbReference>
<dbReference type="GO" id="GO:0005975">
    <property type="term" value="P:carbohydrate metabolic process"/>
    <property type="evidence" value="ECO:0007669"/>
    <property type="project" value="InterPro"/>
</dbReference>
<evidence type="ECO:0000256" key="9">
    <source>
        <dbReference type="ARBA" id="ARBA00023316"/>
    </source>
</evidence>
<evidence type="ECO:0000256" key="2">
    <source>
        <dbReference type="ARBA" id="ARBA00022618"/>
    </source>
</evidence>
<evidence type="ECO:0000256" key="5">
    <source>
        <dbReference type="ARBA" id="ARBA00022960"/>
    </source>
</evidence>
<dbReference type="InterPro" id="IPR004276">
    <property type="entry name" value="GlycoTrans_28_N"/>
</dbReference>
<gene>
    <name evidence="12" type="ORF">UFOPK1446_00516</name>
</gene>
<dbReference type="PANTHER" id="PTHR21015:SF22">
    <property type="entry name" value="GLYCOSYLTRANSFERASE"/>
    <property type="match status" value="1"/>
</dbReference>
<keyword evidence="1" id="KW-1003">Cell membrane</keyword>
<evidence type="ECO:0000259" key="11">
    <source>
        <dbReference type="Pfam" id="PF04101"/>
    </source>
</evidence>
<reference evidence="12" key="1">
    <citation type="submission" date="2020-05" db="EMBL/GenBank/DDBJ databases">
        <authorList>
            <person name="Chiriac C."/>
            <person name="Salcher M."/>
            <person name="Ghai R."/>
            <person name="Kavagutti S V."/>
        </authorList>
    </citation>
    <scope>NUCLEOTIDE SEQUENCE</scope>
</reference>
<keyword evidence="9" id="KW-0961">Cell wall biogenesis/degradation</keyword>
<dbReference type="GO" id="GO:0051301">
    <property type="term" value="P:cell division"/>
    <property type="evidence" value="ECO:0007669"/>
    <property type="project" value="UniProtKB-KW"/>
</dbReference>
<feature type="domain" description="Glycosyltransferase family 28 N-terminal" evidence="10">
    <location>
        <begin position="6"/>
        <end position="149"/>
    </location>
</feature>
<dbReference type="InterPro" id="IPR006009">
    <property type="entry name" value="GlcNAc_MurG"/>
</dbReference>
<keyword evidence="6" id="KW-0573">Peptidoglycan synthesis</keyword>
<keyword evidence="2" id="KW-0132">Cell division</keyword>
<dbReference type="PANTHER" id="PTHR21015">
    <property type="entry name" value="UDP-N-ACETYLGLUCOSAMINE--N-ACETYLMURAMYL-(PENTAPEPTIDE) PYROPHOSPHORYL-UNDECAPRENOL N-ACETYLGLUCOSAMINE TRANSFERASE 1"/>
    <property type="match status" value="1"/>
</dbReference>
<dbReference type="SUPFAM" id="SSF53756">
    <property type="entry name" value="UDP-Glycosyltransferase/glycogen phosphorylase"/>
    <property type="match status" value="1"/>
</dbReference>
<evidence type="ECO:0000256" key="6">
    <source>
        <dbReference type="ARBA" id="ARBA00022984"/>
    </source>
</evidence>
<dbReference type="AlphaFoldDB" id="A0A6J6BWK8"/>
<evidence type="ECO:0000256" key="7">
    <source>
        <dbReference type="ARBA" id="ARBA00023136"/>
    </source>
</evidence>
<evidence type="ECO:0000259" key="10">
    <source>
        <dbReference type="Pfam" id="PF03033"/>
    </source>
</evidence>
<keyword evidence="4" id="KW-0808">Transferase</keyword>
<dbReference type="Pfam" id="PF04101">
    <property type="entry name" value="Glyco_tran_28_C"/>
    <property type="match status" value="1"/>
</dbReference>